<dbReference type="InterPro" id="IPR027417">
    <property type="entry name" value="P-loop_NTPase"/>
</dbReference>
<sequence length="309" mass="32731">MTRLKYRLYGVTLETPYMLPGVPPAAAGSTADVTVLWEGRDGCRSGWKTLEPSTQPHAPEVGTTADGETCLAWREGSEGMLWIVAADGSCVRLYCAEHHFVHAAAMTVGLILGVVLQRRGVLCLHGAAVSWKGRSLAVLGASGSGKSTLSAALVARGATLLADDLVAVTQAAGAPAVERGCLGIRLLPASLEQGIVPAGRNVGKAIHHGKHLWDLSAEAELGERACPLEGIWVLRPAPQDSGAFAMAALAPMDAMRQLVSNWYPPSLFRLMEPAAFSRMRELACDVPVRAVTYGHRWSHLSALAETLLA</sequence>
<dbReference type="GO" id="GO:0016301">
    <property type="term" value="F:kinase activity"/>
    <property type="evidence" value="ECO:0007669"/>
    <property type="project" value="UniProtKB-KW"/>
</dbReference>
<accession>A0A3P4B9H2</accession>
<dbReference type="Proteomes" id="UP000277294">
    <property type="component" value="Unassembled WGS sequence"/>
</dbReference>
<gene>
    <name evidence="1" type="ORF">PIGHUM_04349</name>
</gene>
<name>A0A3P4B9H2_9BURK</name>
<dbReference type="EMBL" id="UWPJ01000039">
    <property type="protein sequence ID" value="VCU72250.1"/>
    <property type="molecule type" value="Genomic_DNA"/>
</dbReference>
<keyword evidence="1" id="KW-0808">Transferase</keyword>
<evidence type="ECO:0000313" key="1">
    <source>
        <dbReference type="EMBL" id="VCU72250.1"/>
    </source>
</evidence>
<organism evidence="1 2">
    <name type="scientific">Pigmentiphaga humi</name>
    <dbReference type="NCBI Taxonomy" id="2478468"/>
    <lineage>
        <taxon>Bacteria</taxon>
        <taxon>Pseudomonadati</taxon>
        <taxon>Pseudomonadota</taxon>
        <taxon>Betaproteobacteria</taxon>
        <taxon>Burkholderiales</taxon>
        <taxon>Alcaligenaceae</taxon>
        <taxon>Pigmentiphaga</taxon>
    </lineage>
</organism>
<proteinExistence type="predicted"/>
<keyword evidence="1" id="KW-0418">Kinase</keyword>
<protein>
    <submittedName>
        <fullName evidence="1">HPr kinase/phosphorylase</fullName>
    </submittedName>
</protein>
<dbReference type="SUPFAM" id="SSF53795">
    <property type="entry name" value="PEP carboxykinase-like"/>
    <property type="match status" value="1"/>
</dbReference>
<keyword evidence="2" id="KW-1185">Reference proteome</keyword>
<reference evidence="1 2" key="1">
    <citation type="submission" date="2018-10" db="EMBL/GenBank/DDBJ databases">
        <authorList>
            <person name="Criscuolo A."/>
        </authorList>
    </citation>
    <scope>NUCLEOTIDE SEQUENCE [LARGE SCALE GENOMIC DNA]</scope>
    <source>
        <strain evidence="1">DnA1</strain>
    </source>
</reference>
<dbReference type="AlphaFoldDB" id="A0A3P4B9H2"/>
<dbReference type="Gene3D" id="3.40.50.300">
    <property type="entry name" value="P-loop containing nucleotide triphosphate hydrolases"/>
    <property type="match status" value="1"/>
</dbReference>
<evidence type="ECO:0000313" key="2">
    <source>
        <dbReference type="Proteomes" id="UP000277294"/>
    </source>
</evidence>